<evidence type="ECO:0000313" key="1">
    <source>
        <dbReference type="EMBL" id="GMI28943.1"/>
    </source>
</evidence>
<organism evidence="1 2">
    <name type="scientific">Tetraparma gracilis</name>
    <dbReference type="NCBI Taxonomy" id="2962635"/>
    <lineage>
        <taxon>Eukaryota</taxon>
        <taxon>Sar</taxon>
        <taxon>Stramenopiles</taxon>
        <taxon>Ochrophyta</taxon>
        <taxon>Bolidophyceae</taxon>
        <taxon>Parmales</taxon>
        <taxon>Triparmaceae</taxon>
        <taxon>Tetraparma</taxon>
    </lineage>
</organism>
<proteinExistence type="predicted"/>
<protein>
    <submittedName>
        <fullName evidence="1">Uncharacterized protein</fullName>
    </submittedName>
</protein>
<sequence>MPALPLLGALGVPDPANHLAGDLPEHRKLKMRDEKIFYNSATASRSLCGRWHFCISCPGWNKLTDKRFVYSRWEWSSKCCGVSCPSGRELDTFDSDIVVDMSAHQSCLQICRGEGDLIVFRLEGGDLSDSSEVFYVTDVPHPYEVFSKLTFELAKMNLKDAAAVGLGTRMGAVVHDWDARQGAEGPATTPNDGEYTFYNSVTAKRTLIGALCHMDCCLPPVYKITSERIMFVEWDVWHPCDSPVQSCLGFPFYVANALLRDLCCGFSASNAEKAADALKRRREDAAMNKDRNFINRNCACPIGRTANFTDIDLVVDVGAHQNLAQLVLNEGDLILYLLPGDATSDAEGGQPFRVKAVPEVFSLFDDFSYDLSQMNLKHFRQNAVVQEMMER</sequence>
<reference evidence="1 2" key="1">
    <citation type="journal article" date="2023" name="Commun. Biol.">
        <title>Genome analysis of Parmales, the sister group of diatoms, reveals the evolutionary specialization of diatoms from phago-mixotrophs to photoautotrophs.</title>
        <authorList>
            <person name="Ban H."/>
            <person name="Sato S."/>
            <person name="Yoshikawa S."/>
            <person name="Yamada K."/>
            <person name="Nakamura Y."/>
            <person name="Ichinomiya M."/>
            <person name="Sato N."/>
            <person name="Blanc-Mathieu R."/>
            <person name="Endo H."/>
            <person name="Kuwata A."/>
            <person name="Ogata H."/>
        </authorList>
    </citation>
    <scope>NUCLEOTIDE SEQUENCE [LARGE SCALE GENOMIC DNA]</scope>
</reference>
<comment type="caution">
    <text evidence="1">The sequence shown here is derived from an EMBL/GenBank/DDBJ whole genome shotgun (WGS) entry which is preliminary data.</text>
</comment>
<name>A0ABQ6MN68_9STRA</name>
<dbReference type="EMBL" id="BRYB01005785">
    <property type="protein sequence ID" value="GMI28943.1"/>
    <property type="molecule type" value="Genomic_DNA"/>
</dbReference>
<evidence type="ECO:0000313" key="2">
    <source>
        <dbReference type="Proteomes" id="UP001165060"/>
    </source>
</evidence>
<keyword evidence="2" id="KW-1185">Reference proteome</keyword>
<dbReference type="Proteomes" id="UP001165060">
    <property type="component" value="Unassembled WGS sequence"/>
</dbReference>
<gene>
    <name evidence="1" type="ORF">TeGR_g6385</name>
</gene>
<accession>A0ABQ6MN68</accession>